<dbReference type="Proteomes" id="UP000887013">
    <property type="component" value="Unassembled WGS sequence"/>
</dbReference>
<dbReference type="AlphaFoldDB" id="A0A8X6TYB4"/>
<evidence type="ECO:0000313" key="2">
    <source>
        <dbReference type="EMBL" id="GFT60064.1"/>
    </source>
</evidence>
<organism evidence="2 3">
    <name type="scientific">Nephila pilipes</name>
    <name type="common">Giant wood spider</name>
    <name type="synonym">Nephila maculata</name>
    <dbReference type="NCBI Taxonomy" id="299642"/>
    <lineage>
        <taxon>Eukaryota</taxon>
        <taxon>Metazoa</taxon>
        <taxon>Ecdysozoa</taxon>
        <taxon>Arthropoda</taxon>
        <taxon>Chelicerata</taxon>
        <taxon>Arachnida</taxon>
        <taxon>Araneae</taxon>
        <taxon>Araneomorphae</taxon>
        <taxon>Entelegynae</taxon>
        <taxon>Araneoidea</taxon>
        <taxon>Nephilidae</taxon>
        <taxon>Nephila</taxon>
    </lineage>
</organism>
<sequence length="88" mass="10015">MRFKSQAPRYIWMLRMDLMDRNIRTMDLNHESAAPLVKEHSTASHSAHERKRRHLLEGASKVPKGILDQNPCISHSKSPGHVGSVFNA</sequence>
<comment type="caution">
    <text evidence="2">The sequence shown here is derived from an EMBL/GenBank/DDBJ whole genome shotgun (WGS) entry which is preliminary data.</text>
</comment>
<protein>
    <submittedName>
        <fullName evidence="2">Uncharacterized protein</fullName>
    </submittedName>
</protein>
<keyword evidence="3" id="KW-1185">Reference proteome</keyword>
<dbReference type="EMBL" id="BMAW01018777">
    <property type="protein sequence ID" value="GFT60064.1"/>
    <property type="molecule type" value="Genomic_DNA"/>
</dbReference>
<reference evidence="2" key="1">
    <citation type="submission" date="2020-08" db="EMBL/GenBank/DDBJ databases">
        <title>Multicomponent nature underlies the extraordinary mechanical properties of spider dragline silk.</title>
        <authorList>
            <person name="Kono N."/>
            <person name="Nakamura H."/>
            <person name="Mori M."/>
            <person name="Yoshida Y."/>
            <person name="Ohtoshi R."/>
            <person name="Malay A.D."/>
            <person name="Moran D.A.P."/>
            <person name="Tomita M."/>
            <person name="Numata K."/>
            <person name="Arakawa K."/>
        </authorList>
    </citation>
    <scope>NUCLEOTIDE SEQUENCE</scope>
</reference>
<name>A0A8X6TYB4_NEPPI</name>
<evidence type="ECO:0000313" key="3">
    <source>
        <dbReference type="Proteomes" id="UP000887013"/>
    </source>
</evidence>
<evidence type="ECO:0000256" key="1">
    <source>
        <dbReference type="SAM" id="MobiDB-lite"/>
    </source>
</evidence>
<feature type="region of interest" description="Disordered" evidence="1">
    <location>
        <begin position="35"/>
        <end position="88"/>
    </location>
</feature>
<proteinExistence type="predicted"/>
<gene>
    <name evidence="2" type="ORF">NPIL_577381</name>
</gene>
<accession>A0A8X6TYB4</accession>